<dbReference type="AlphaFoldDB" id="A0A3N6N918"/>
<evidence type="ECO:0000259" key="5">
    <source>
        <dbReference type="PROSITE" id="PS50931"/>
    </source>
</evidence>
<evidence type="ECO:0000256" key="1">
    <source>
        <dbReference type="ARBA" id="ARBA00009437"/>
    </source>
</evidence>
<dbReference type="NCBIfam" id="NF009327">
    <property type="entry name" value="PRK12684.1"/>
    <property type="match status" value="1"/>
</dbReference>
<keyword evidence="7" id="KW-1185">Reference proteome</keyword>
<dbReference type="EMBL" id="RQIS01000005">
    <property type="protein sequence ID" value="RQH07461.1"/>
    <property type="molecule type" value="Genomic_DNA"/>
</dbReference>
<protein>
    <submittedName>
        <fullName evidence="6">CysB family HTH-type transcriptional regulator</fullName>
    </submittedName>
</protein>
<keyword evidence="2" id="KW-0805">Transcription regulation</keyword>
<gene>
    <name evidence="6" type="ORF">D1Y85_08730</name>
</gene>
<name>A0A3N6N918_9BURK</name>
<feature type="domain" description="HTH lysR-type" evidence="5">
    <location>
        <begin position="1"/>
        <end position="59"/>
    </location>
</feature>
<dbReference type="SUPFAM" id="SSF46785">
    <property type="entry name" value="Winged helix' DNA-binding domain"/>
    <property type="match status" value="1"/>
</dbReference>
<dbReference type="InterPro" id="IPR000847">
    <property type="entry name" value="LysR_HTH_N"/>
</dbReference>
<dbReference type="GO" id="GO:0000976">
    <property type="term" value="F:transcription cis-regulatory region binding"/>
    <property type="evidence" value="ECO:0007669"/>
    <property type="project" value="TreeGrafter"/>
</dbReference>
<dbReference type="PROSITE" id="PS50931">
    <property type="entry name" value="HTH_LYSR"/>
    <property type="match status" value="1"/>
</dbReference>
<comment type="similarity">
    <text evidence="1">Belongs to the LysR transcriptional regulatory family.</text>
</comment>
<dbReference type="InterPro" id="IPR005119">
    <property type="entry name" value="LysR_subst-bd"/>
</dbReference>
<accession>A0A3N6N918</accession>
<keyword evidence="4" id="KW-0804">Transcription</keyword>
<dbReference type="Proteomes" id="UP000272778">
    <property type="component" value="Unassembled WGS sequence"/>
</dbReference>
<comment type="caution">
    <text evidence="6">The sequence shown here is derived from an EMBL/GenBank/DDBJ whole genome shotgun (WGS) entry which is preliminary data.</text>
</comment>
<keyword evidence="3" id="KW-0238">DNA-binding</keyword>
<dbReference type="GO" id="GO:0019344">
    <property type="term" value="P:cysteine biosynthetic process"/>
    <property type="evidence" value="ECO:0007669"/>
    <property type="project" value="TreeGrafter"/>
</dbReference>
<dbReference type="SUPFAM" id="SSF53850">
    <property type="entry name" value="Periplasmic binding protein-like II"/>
    <property type="match status" value="1"/>
</dbReference>
<dbReference type="PANTHER" id="PTHR30126:SF6">
    <property type="entry name" value="HTH-TYPE TRANSCRIPTIONAL REGULATOR CYSB-RELATED"/>
    <property type="match status" value="1"/>
</dbReference>
<organism evidence="6 7">
    <name type="scientific">Paraburkholderia dinghuensis</name>
    <dbReference type="NCBI Taxonomy" id="2305225"/>
    <lineage>
        <taxon>Bacteria</taxon>
        <taxon>Pseudomonadati</taxon>
        <taxon>Pseudomonadota</taxon>
        <taxon>Betaproteobacteria</taxon>
        <taxon>Burkholderiales</taxon>
        <taxon>Burkholderiaceae</taxon>
        <taxon>Paraburkholderia</taxon>
    </lineage>
</organism>
<dbReference type="InterPro" id="IPR036388">
    <property type="entry name" value="WH-like_DNA-bd_sf"/>
</dbReference>
<dbReference type="Gene3D" id="1.10.10.10">
    <property type="entry name" value="Winged helix-like DNA-binding domain superfamily/Winged helix DNA-binding domain"/>
    <property type="match status" value="1"/>
</dbReference>
<dbReference type="OrthoDB" id="5297026at2"/>
<sequence length="308" mass="34577">MNFQQLRFVREAVRQNMNLTEVANVLYTSQSGVSKQIKDLEDELGVDIFIRRGKRLTGLTEPGRAVHQLIERMLLDAENLRRVARQFAEEDSGHLVVATTHTQARYALPKVVHEFRQVFPNVRLAMRQGSPQQIAQSIINGEADMGISTEALDRYPDIVTFPCYSWHHVVVVPKTHPLVGRENLTLEEIAEYPVITYDQDFTGRSHIDQAFAKAGSVPDVVLTAIDADVIKTYVELGMGVGVVAAMAFDPARDTGLVALDTQHLFEASTTRIGLRKGAFLRQYAYRLIEMFAPQLTEQQIASQLRETA</sequence>
<dbReference type="PANTHER" id="PTHR30126">
    <property type="entry name" value="HTH-TYPE TRANSCRIPTIONAL REGULATOR"/>
    <property type="match status" value="1"/>
</dbReference>
<evidence type="ECO:0000313" key="6">
    <source>
        <dbReference type="EMBL" id="RQH07461.1"/>
    </source>
</evidence>
<dbReference type="CDD" id="cd08413">
    <property type="entry name" value="PBP2_CysB_like"/>
    <property type="match status" value="1"/>
</dbReference>
<dbReference type="InterPro" id="IPR037423">
    <property type="entry name" value="CysB_PBP2"/>
</dbReference>
<evidence type="ECO:0000256" key="3">
    <source>
        <dbReference type="ARBA" id="ARBA00023125"/>
    </source>
</evidence>
<dbReference type="InterPro" id="IPR036390">
    <property type="entry name" value="WH_DNA-bd_sf"/>
</dbReference>
<proteinExistence type="inferred from homology"/>
<dbReference type="RefSeq" id="WP_124150655.1">
    <property type="nucleotide sequence ID" value="NZ_RQIS01000005.1"/>
</dbReference>
<reference evidence="6 7" key="1">
    <citation type="submission" date="2018-11" db="EMBL/GenBank/DDBJ databases">
        <title>Paraburkholderia sp. DHOA04, isolated from soil.</title>
        <authorList>
            <person name="Gao Z.-H."/>
            <person name="Qiu L.-H."/>
            <person name="Fu J.-C."/>
        </authorList>
    </citation>
    <scope>NUCLEOTIDE SEQUENCE [LARGE SCALE GENOMIC DNA]</scope>
    <source>
        <strain evidence="6 7">DHOA04</strain>
    </source>
</reference>
<evidence type="ECO:0000256" key="2">
    <source>
        <dbReference type="ARBA" id="ARBA00023015"/>
    </source>
</evidence>
<dbReference type="PRINTS" id="PR00039">
    <property type="entry name" value="HTHLYSR"/>
</dbReference>
<evidence type="ECO:0000313" key="7">
    <source>
        <dbReference type="Proteomes" id="UP000272778"/>
    </source>
</evidence>
<evidence type="ECO:0000256" key="4">
    <source>
        <dbReference type="ARBA" id="ARBA00023163"/>
    </source>
</evidence>
<dbReference type="Pfam" id="PF00126">
    <property type="entry name" value="HTH_1"/>
    <property type="match status" value="1"/>
</dbReference>
<dbReference type="GO" id="GO:0003700">
    <property type="term" value="F:DNA-binding transcription factor activity"/>
    <property type="evidence" value="ECO:0007669"/>
    <property type="project" value="InterPro"/>
</dbReference>
<dbReference type="Pfam" id="PF03466">
    <property type="entry name" value="LysR_substrate"/>
    <property type="match status" value="1"/>
</dbReference>
<dbReference type="Gene3D" id="3.40.190.10">
    <property type="entry name" value="Periplasmic binding protein-like II"/>
    <property type="match status" value="2"/>
</dbReference>